<feature type="transmembrane region" description="Helical" evidence="1">
    <location>
        <begin position="282"/>
        <end position="299"/>
    </location>
</feature>
<feature type="transmembrane region" description="Helical" evidence="1">
    <location>
        <begin position="94"/>
        <end position="115"/>
    </location>
</feature>
<evidence type="ECO:0000256" key="1">
    <source>
        <dbReference type="SAM" id="Phobius"/>
    </source>
</evidence>
<reference evidence="2" key="1">
    <citation type="submission" date="2020-10" db="EMBL/GenBank/DDBJ databases">
        <authorList>
            <person name="Hahn C.J."/>
            <person name="Laso-Perez R."/>
            <person name="Vulcano F."/>
            <person name="Vaziourakis K.-M."/>
            <person name="Stokke R."/>
            <person name="Steen I.H."/>
            <person name="Teske A."/>
            <person name="Boetius A."/>
            <person name="Liebeke M."/>
            <person name="Amann R."/>
            <person name="Knittel K."/>
        </authorList>
    </citation>
    <scope>NUCLEOTIDE SEQUENCE</scope>
    <source>
        <strain evidence="2">Gfbio:e3339647-f889-4370-9287-4fb5cb688e4c:AG392D22_GoMArc1</strain>
    </source>
</reference>
<name>A0A811T918_9EURY</name>
<evidence type="ECO:0000313" key="3">
    <source>
        <dbReference type="Proteomes" id="UP000634805"/>
    </source>
</evidence>
<dbReference type="EMBL" id="CAJHIS010000004">
    <property type="protein sequence ID" value="CAD6492200.1"/>
    <property type="molecule type" value="Genomic_DNA"/>
</dbReference>
<evidence type="ECO:0000313" key="2">
    <source>
        <dbReference type="EMBL" id="CAD6492200.1"/>
    </source>
</evidence>
<feature type="transmembrane region" description="Helical" evidence="1">
    <location>
        <begin position="305"/>
        <end position="321"/>
    </location>
</feature>
<keyword evidence="1" id="KW-0812">Transmembrane</keyword>
<dbReference type="Proteomes" id="UP000634805">
    <property type="component" value="Unassembled WGS sequence"/>
</dbReference>
<dbReference type="AlphaFoldDB" id="A0A811T918"/>
<keyword evidence="1" id="KW-0472">Membrane</keyword>
<feature type="transmembrane region" description="Helical" evidence="1">
    <location>
        <begin position="144"/>
        <end position="162"/>
    </location>
</feature>
<feature type="transmembrane region" description="Helical" evidence="1">
    <location>
        <begin position="61"/>
        <end position="82"/>
    </location>
</feature>
<proteinExistence type="predicted"/>
<keyword evidence="1" id="KW-1133">Transmembrane helix</keyword>
<evidence type="ECO:0008006" key="4">
    <source>
        <dbReference type="Google" id="ProtNLM"/>
    </source>
</evidence>
<feature type="transmembrane region" description="Helical" evidence="1">
    <location>
        <begin position="174"/>
        <end position="206"/>
    </location>
</feature>
<feature type="transmembrane region" description="Helical" evidence="1">
    <location>
        <begin position="256"/>
        <end position="275"/>
    </location>
</feature>
<gene>
    <name evidence="2" type="ORF">EMLJLAPB_00237</name>
</gene>
<sequence>MYRNKFTNRVRFTLWTCLIALNIILRIPTTPHEIGWDTFAIHILTNSISEFGWAMWWVNPLSIGGFYPYSYASVVPFLVSGISQCTGIGMERTVWLFCAFIGVSSAFFAYIMAGAIKNNDIFKFLVAFGYSVAPGILNFSTWQLSARGCFMVLLPLFVYLLLKTRTSIIRWSSLSFILLVVLTLTHHLFYFAAAVAFSYVAAIAFYKLKTHIKVSENFVNLAFIIFFIAVLLLPFFTRNFIQGGRYNWLFDLVPIYMRYTGVLLVFVIGGFAYLLLKYDKGVTEWFLLFAMLCLAPFLYIQTYAVWFFILFAFILAGIGLTNITKVYRQKGRVVFSIIIICLLLSVSFSGFYQYSRTNMEGIHYYNEWYMEDGTYVAGLWIKNNIDKALVCNDGLISMRTFAISGIPTLTGFGTSDLAYGFTNMSELNISKVSPLSTVFYLEGPYIRTPHTAYTGYYVSMLNENDFDGYYGTPIISKFNLSYVIENEDIGDNPFIRSVHREKNNIYDNRKIQIWALD</sequence>
<feature type="transmembrane region" description="Helical" evidence="1">
    <location>
        <begin position="12"/>
        <end position="29"/>
    </location>
</feature>
<feature type="transmembrane region" description="Helical" evidence="1">
    <location>
        <begin position="218"/>
        <end position="236"/>
    </location>
</feature>
<feature type="transmembrane region" description="Helical" evidence="1">
    <location>
        <begin position="333"/>
        <end position="352"/>
    </location>
</feature>
<protein>
    <recommendedName>
        <fullName evidence="4">Membrane protein 6-pyruvoyl-tetrahydropterin synthase-related domain-containing protein</fullName>
    </recommendedName>
</protein>
<accession>A0A811T918</accession>
<organism evidence="2 3">
    <name type="scientific">Candidatus Argoarchaeum ethanivorans</name>
    <dbReference type="NCBI Taxonomy" id="2608793"/>
    <lineage>
        <taxon>Archaea</taxon>
        <taxon>Methanobacteriati</taxon>
        <taxon>Methanobacteriota</taxon>
        <taxon>Stenosarchaea group</taxon>
        <taxon>Methanomicrobia</taxon>
        <taxon>Methanosarcinales</taxon>
        <taxon>Methanosarcinales incertae sedis</taxon>
        <taxon>GOM Arc I cluster</taxon>
        <taxon>Candidatus Argoarchaeum</taxon>
    </lineage>
</organism>
<comment type="caution">
    <text evidence="2">The sequence shown here is derived from an EMBL/GenBank/DDBJ whole genome shotgun (WGS) entry which is preliminary data.</text>
</comment>